<dbReference type="GO" id="GO:0070475">
    <property type="term" value="P:rRNA base methylation"/>
    <property type="evidence" value="ECO:0007669"/>
    <property type="project" value="UniProtKB-UniRule"/>
</dbReference>
<dbReference type="NCBIfam" id="TIGR00006">
    <property type="entry name" value="16S rRNA (cytosine(1402)-N(4))-methyltransferase RsmH"/>
    <property type="match status" value="1"/>
</dbReference>
<feature type="binding site" evidence="6">
    <location>
        <position position="152"/>
    </location>
    <ligand>
        <name>S-adenosyl-L-methionine</name>
        <dbReference type="ChEBI" id="CHEBI:59789"/>
    </ligand>
</feature>
<evidence type="ECO:0000256" key="6">
    <source>
        <dbReference type="HAMAP-Rule" id="MF_01007"/>
    </source>
</evidence>
<dbReference type="PANTHER" id="PTHR11265">
    <property type="entry name" value="S-ADENOSYL-METHYLTRANSFERASE MRAW"/>
    <property type="match status" value="1"/>
</dbReference>
<sequence>MGIRPQDPAPVAMNNNENNDKNTTNNQMNSDKTPDGSAERPQLSEIHTPVLLERSIELLGPVLAAPGAILVDATLGMGGHAEAMLTRFPGLTLVGLDRDLAALAIAEERLKPFRDRIHLVHTVYDGILEALAGLGISEVQGILFDLGVSSMQLDQVERGFSYSKDAPLDMRMDSTSPLTADRILADYSEADLRRIFQEYGEEKLAGRYAKAIVEARATTPFVRSAQLVEVITKVTPVAVQRMGHPAKRVFQALRIEVNQELAVLERAIPAAMEAVAVGGRIVSMAYQSLEDRIVKRMFAAASQSSAPAGLPVELPEHKPLFTLLIRGAELASDEEKAINPRATSVRLRAAERLRRAE</sequence>
<proteinExistence type="inferred from homology"/>
<evidence type="ECO:0000256" key="3">
    <source>
        <dbReference type="ARBA" id="ARBA00022603"/>
    </source>
</evidence>
<dbReference type="InterPro" id="IPR023397">
    <property type="entry name" value="SAM-dep_MeTrfase_MraW_recog"/>
</dbReference>
<gene>
    <name evidence="6 8" type="primary">rsmH</name>
    <name evidence="8" type="ORF">E3O42_07460</name>
</gene>
<name>A0A4R8W6S2_9MICO</name>
<dbReference type="PIRSF" id="PIRSF004486">
    <property type="entry name" value="MraW"/>
    <property type="match status" value="1"/>
</dbReference>
<accession>A0A4R8W6S2</accession>
<evidence type="ECO:0000256" key="7">
    <source>
        <dbReference type="SAM" id="MobiDB-lite"/>
    </source>
</evidence>
<comment type="catalytic activity">
    <reaction evidence="6">
        <text>cytidine(1402) in 16S rRNA + S-adenosyl-L-methionine = N(4)-methylcytidine(1402) in 16S rRNA + S-adenosyl-L-homocysteine + H(+)</text>
        <dbReference type="Rhea" id="RHEA:42928"/>
        <dbReference type="Rhea" id="RHEA-COMP:10286"/>
        <dbReference type="Rhea" id="RHEA-COMP:10287"/>
        <dbReference type="ChEBI" id="CHEBI:15378"/>
        <dbReference type="ChEBI" id="CHEBI:57856"/>
        <dbReference type="ChEBI" id="CHEBI:59789"/>
        <dbReference type="ChEBI" id="CHEBI:74506"/>
        <dbReference type="ChEBI" id="CHEBI:82748"/>
        <dbReference type="EC" id="2.1.1.199"/>
    </reaction>
</comment>
<feature type="binding site" evidence="6">
    <location>
        <position position="97"/>
    </location>
    <ligand>
        <name>S-adenosyl-L-methionine</name>
        <dbReference type="ChEBI" id="CHEBI:59789"/>
    </ligand>
</feature>
<evidence type="ECO:0000313" key="8">
    <source>
        <dbReference type="EMBL" id="TFC02765.1"/>
    </source>
</evidence>
<dbReference type="OrthoDB" id="9806637at2"/>
<evidence type="ECO:0000256" key="1">
    <source>
        <dbReference type="ARBA" id="ARBA00010396"/>
    </source>
</evidence>
<keyword evidence="2 6" id="KW-0698">rRNA processing</keyword>
<keyword evidence="3 6" id="KW-0489">Methyltransferase</keyword>
<comment type="similarity">
    <text evidence="1 6">Belongs to the methyltransferase superfamily. RsmH family.</text>
</comment>
<keyword evidence="5 6" id="KW-0949">S-adenosyl-L-methionine</keyword>
<organism evidence="8 9">
    <name type="scientific">Cryobacterium adonitolivorans</name>
    <dbReference type="NCBI Taxonomy" id="1259189"/>
    <lineage>
        <taxon>Bacteria</taxon>
        <taxon>Bacillati</taxon>
        <taxon>Actinomycetota</taxon>
        <taxon>Actinomycetes</taxon>
        <taxon>Micrococcales</taxon>
        <taxon>Microbacteriaceae</taxon>
        <taxon>Cryobacterium</taxon>
    </lineage>
</organism>
<dbReference type="HAMAP" id="MF_01007">
    <property type="entry name" value="16SrRNA_methyltr_H"/>
    <property type="match status" value="1"/>
</dbReference>
<feature type="compositionally biased region" description="Low complexity" evidence="7">
    <location>
        <begin position="14"/>
        <end position="29"/>
    </location>
</feature>
<keyword evidence="6" id="KW-0963">Cytoplasm</keyword>
<keyword evidence="9" id="KW-1185">Reference proteome</keyword>
<dbReference type="InterPro" id="IPR029063">
    <property type="entry name" value="SAM-dependent_MTases_sf"/>
</dbReference>
<dbReference type="SUPFAM" id="SSF81799">
    <property type="entry name" value="Putative methyltransferase TM0872, insert domain"/>
    <property type="match status" value="1"/>
</dbReference>
<feature type="region of interest" description="Disordered" evidence="7">
    <location>
        <begin position="1"/>
        <end position="42"/>
    </location>
</feature>
<dbReference type="AlphaFoldDB" id="A0A4R8W6S2"/>
<keyword evidence="4 6" id="KW-0808">Transferase</keyword>
<dbReference type="Gene3D" id="3.40.50.150">
    <property type="entry name" value="Vaccinia Virus protein VP39"/>
    <property type="match status" value="1"/>
</dbReference>
<evidence type="ECO:0000256" key="4">
    <source>
        <dbReference type="ARBA" id="ARBA00022679"/>
    </source>
</evidence>
<evidence type="ECO:0000256" key="2">
    <source>
        <dbReference type="ARBA" id="ARBA00022552"/>
    </source>
</evidence>
<dbReference type="GO" id="GO:0005737">
    <property type="term" value="C:cytoplasm"/>
    <property type="evidence" value="ECO:0007669"/>
    <property type="project" value="UniProtKB-SubCell"/>
</dbReference>
<dbReference type="EC" id="2.1.1.199" evidence="6"/>
<dbReference type="InterPro" id="IPR002903">
    <property type="entry name" value="RsmH"/>
</dbReference>
<evidence type="ECO:0000256" key="5">
    <source>
        <dbReference type="ARBA" id="ARBA00022691"/>
    </source>
</evidence>
<feature type="binding site" evidence="6">
    <location>
        <begin position="78"/>
        <end position="80"/>
    </location>
    <ligand>
        <name>S-adenosyl-L-methionine</name>
        <dbReference type="ChEBI" id="CHEBI:59789"/>
    </ligand>
</feature>
<comment type="subcellular location">
    <subcellularLocation>
        <location evidence="6">Cytoplasm</location>
    </subcellularLocation>
</comment>
<dbReference type="PANTHER" id="PTHR11265:SF0">
    <property type="entry name" value="12S RRNA N4-METHYLCYTIDINE METHYLTRANSFERASE"/>
    <property type="match status" value="1"/>
</dbReference>
<protein>
    <recommendedName>
        <fullName evidence="6">Ribosomal RNA small subunit methyltransferase H</fullName>
        <ecNumber evidence="6">2.1.1.199</ecNumber>
    </recommendedName>
    <alternativeName>
        <fullName evidence="6">16S rRNA m(4)C1402 methyltransferase</fullName>
    </alternativeName>
    <alternativeName>
        <fullName evidence="6">rRNA (cytosine-N(4)-)-methyltransferase RsmH</fullName>
    </alternativeName>
</protein>
<dbReference type="SUPFAM" id="SSF53335">
    <property type="entry name" value="S-adenosyl-L-methionine-dependent methyltransferases"/>
    <property type="match status" value="1"/>
</dbReference>
<comment type="function">
    <text evidence="6">Specifically methylates the N4 position of cytidine in position 1402 (C1402) of 16S rRNA.</text>
</comment>
<dbReference type="Gene3D" id="1.10.150.170">
    <property type="entry name" value="Putative methyltransferase TM0872, insert domain"/>
    <property type="match status" value="1"/>
</dbReference>
<comment type="caution">
    <text evidence="8">The sequence shown here is derived from an EMBL/GenBank/DDBJ whole genome shotgun (WGS) entry which is preliminary data.</text>
</comment>
<evidence type="ECO:0000313" key="9">
    <source>
        <dbReference type="Proteomes" id="UP000297907"/>
    </source>
</evidence>
<dbReference type="GO" id="GO:0071424">
    <property type="term" value="F:rRNA (cytosine-N4-)-methyltransferase activity"/>
    <property type="evidence" value="ECO:0007669"/>
    <property type="project" value="UniProtKB-UniRule"/>
</dbReference>
<reference evidence="8 9" key="1">
    <citation type="submission" date="2019-03" db="EMBL/GenBank/DDBJ databases">
        <title>Genomics of glacier-inhabiting Cryobacterium strains.</title>
        <authorList>
            <person name="Liu Q."/>
            <person name="Xin Y.-H."/>
        </authorList>
    </citation>
    <scope>NUCLEOTIDE SEQUENCE [LARGE SCALE GENOMIC DNA]</scope>
    <source>
        <strain evidence="8 9">RHLS22-1</strain>
    </source>
</reference>
<feature type="binding site" evidence="6">
    <location>
        <position position="145"/>
    </location>
    <ligand>
        <name>S-adenosyl-L-methionine</name>
        <dbReference type="ChEBI" id="CHEBI:59789"/>
    </ligand>
</feature>
<feature type="binding site" evidence="6">
    <location>
        <position position="124"/>
    </location>
    <ligand>
        <name>S-adenosyl-L-methionine</name>
        <dbReference type="ChEBI" id="CHEBI:59789"/>
    </ligand>
</feature>
<dbReference type="EMBL" id="SOFL01000024">
    <property type="protein sequence ID" value="TFC02765.1"/>
    <property type="molecule type" value="Genomic_DNA"/>
</dbReference>
<dbReference type="Pfam" id="PF01795">
    <property type="entry name" value="Methyltransf_5"/>
    <property type="match status" value="1"/>
</dbReference>
<dbReference type="Proteomes" id="UP000297907">
    <property type="component" value="Unassembled WGS sequence"/>
</dbReference>